<dbReference type="PANTHER" id="PTHR45856:SF24">
    <property type="entry name" value="FUNGAL LIPASE-LIKE DOMAIN-CONTAINING PROTEIN"/>
    <property type="match status" value="1"/>
</dbReference>
<dbReference type="InterPro" id="IPR002921">
    <property type="entry name" value="Fungal_lipase-type"/>
</dbReference>
<dbReference type="InterPro" id="IPR051218">
    <property type="entry name" value="Sec_MonoDiacylglyc_Lipase"/>
</dbReference>
<dbReference type="Gene3D" id="3.40.50.1820">
    <property type="entry name" value="alpha/beta hydrolase"/>
    <property type="match status" value="1"/>
</dbReference>
<dbReference type="SUPFAM" id="SSF53474">
    <property type="entry name" value="alpha/beta-Hydrolases"/>
    <property type="match status" value="1"/>
</dbReference>
<name>A0ABU8XW01_9PROT</name>
<protein>
    <submittedName>
        <fullName evidence="2">Thioesterase domain-containing protein</fullName>
    </submittedName>
</protein>
<feature type="domain" description="Fungal lipase-type" evidence="1">
    <location>
        <begin position="53"/>
        <end position="185"/>
    </location>
</feature>
<dbReference type="Pfam" id="PF01764">
    <property type="entry name" value="Lipase_3"/>
    <property type="match status" value="1"/>
</dbReference>
<evidence type="ECO:0000313" key="3">
    <source>
        <dbReference type="Proteomes" id="UP001375743"/>
    </source>
</evidence>
<comment type="caution">
    <text evidence="2">The sequence shown here is derived from an EMBL/GenBank/DDBJ whole genome shotgun (WGS) entry which is preliminary data.</text>
</comment>
<dbReference type="InterPro" id="IPR029058">
    <property type="entry name" value="AB_hydrolase_fold"/>
</dbReference>
<evidence type="ECO:0000313" key="2">
    <source>
        <dbReference type="EMBL" id="MEK0085373.1"/>
    </source>
</evidence>
<gene>
    <name evidence="2" type="ORF">U1T56_19650</name>
</gene>
<sequence length="334" mass="37283">MTLARRLVALARRAYAYTQTEATPPAWQPDRIDAFTTPGFMGFAASDDRAAYLVFRGTKLHLDSHESFLATLQAWLTNLDYAQIEDDGCLVHRGYARELDEVADRLAEMAQDHALGGKPIYLTGHSAGGALATLAARRLHAAGVPVRAAVVFSAPRVGDRNFAKTYPVPLVRIEHRHDLIPHLPFPPSLARIVGHGLVDRVIGALDWLAPALERYRLARTEYVHAGELFYDDGSEALYRVPPGQYWSRFGPILRQELEADLLRRGEGPTAEAYRAAICPRWATPVPARLMDGVRLSTTLAHIARQARARRLDFLFDHHIDGALAFIDRIERITR</sequence>
<dbReference type="PANTHER" id="PTHR45856">
    <property type="entry name" value="ALPHA/BETA-HYDROLASES SUPERFAMILY PROTEIN"/>
    <property type="match status" value="1"/>
</dbReference>
<keyword evidence="3" id="KW-1185">Reference proteome</keyword>
<dbReference type="RefSeq" id="WP_418161268.1">
    <property type="nucleotide sequence ID" value="NZ_JBBLZC010000026.1"/>
</dbReference>
<reference evidence="2 3" key="1">
    <citation type="submission" date="2024-01" db="EMBL/GenBank/DDBJ databases">
        <title>Multi-omics insights into the function and evolution of sodium benzoate biodegradation pathways in Benzoatithermus flavus gen. nov., sp. nov. from hot spring.</title>
        <authorList>
            <person name="Hu C.-J."/>
            <person name="Li W.-J."/>
        </authorList>
    </citation>
    <scope>NUCLEOTIDE SEQUENCE [LARGE SCALE GENOMIC DNA]</scope>
    <source>
        <strain evidence="2 3">SYSU G07066</strain>
    </source>
</reference>
<accession>A0ABU8XW01</accession>
<evidence type="ECO:0000259" key="1">
    <source>
        <dbReference type="Pfam" id="PF01764"/>
    </source>
</evidence>
<organism evidence="2 3">
    <name type="scientific">Benzoatithermus flavus</name>
    <dbReference type="NCBI Taxonomy" id="3108223"/>
    <lineage>
        <taxon>Bacteria</taxon>
        <taxon>Pseudomonadati</taxon>
        <taxon>Pseudomonadota</taxon>
        <taxon>Alphaproteobacteria</taxon>
        <taxon>Geminicoccales</taxon>
        <taxon>Geminicoccaceae</taxon>
        <taxon>Benzoatithermus</taxon>
    </lineage>
</organism>
<dbReference type="Proteomes" id="UP001375743">
    <property type="component" value="Unassembled WGS sequence"/>
</dbReference>
<dbReference type="EMBL" id="JBBLZC010000026">
    <property type="protein sequence ID" value="MEK0085373.1"/>
    <property type="molecule type" value="Genomic_DNA"/>
</dbReference>
<proteinExistence type="predicted"/>